<gene>
    <name evidence="1" type="ORF">HPB47_019352</name>
</gene>
<evidence type="ECO:0000313" key="1">
    <source>
        <dbReference type="EMBL" id="KAG0434104.1"/>
    </source>
</evidence>
<sequence>RSIKTKGHYARVCKKVPGETKGIYSVEQNPTPAVFLGSVEEFSRRSDTKEHGLRVLGKFDAVMRWKDKFTRQELYVVQQLRSALLGLPAIRTWDSSKGEGFSVRWRSLELESVGANGNFSLNSLQQTIGFALRDTVI</sequence>
<name>A0AC60QIE4_IXOPE</name>
<keyword evidence="2" id="KW-1185">Reference proteome</keyword>
<dbReference type="EMBL" id="JABSTQ010008754">
    <property type="protein sequence ID" value="KAG0434104.1"/>
    <property type="molecule type" value="Genomic_DNA"/>
</dbReference>
<organism evidence="1 2">
    <name type="scientific">Ixodes persulcatus</name>
    <name type="common">Taiga tick</name>
    <dbReference type="NCBI Taxonomy" id="34615"/>
    <lineage>
        <taxon>Eukaryota</taxon>
        <taxon>Metazoa</taxon>
        <taxon>Ecdysozoa</taxon>
        <taxon>Arthropoda</taxon>
        <taxon>Chelicerata</taxon>
        <taxon>Arachnida</taxon>
        <taxon>Acari</taxon>
        <taxon>Parasitiformes</taxon>
        <taxon>Ixodida</taxon>
        <taxon>Ixodoidea</taxon>
        <taxon>Ixodidae</taxon>
        <taxon>Ixodinae</taxon>
        <taxon>Ixodes</taxon>
    </lineage>
</organism>
<comment type="caution">
    <text evidence="1">The sequence shown here is derived from an EMBL/GenBank/DDBJ whole genome shotgun (WGS) entry which is preliminary data.</text>
</comment>
<proteinExistence type="predicted"/>
<feature type="non-terminal residue" evidence="1">
    <location>
        <position position="1"/>
    </location>
</feature>
<evidence type="ECO:0000313" key="2">
    <source>
        <dbReference type="Proteomes" id="UP000805193"/>
    </source>
</evidence>
<dbReference type="Proteomes" id="UP000805193">
    <property type="component" value="Unassembled WGS sequence"/>
</dbReference>
<protein>
    <submittedName>
        <fullName evidence="1">Uncharacterized protein</fullName>
    </submittedName>
</protein>
<accession>A0AC60QIE4</accession>
<reference evidence="1 2" key="1">
    <citation type="journal article" date="2020" name="Cell">
        <title>Large-Scale Comparative Analyses of Tick Genomes Elucidate Their Genetic Diversity and Vector Capacities.</title>
        <authorList>
            <consortium name="Tick Genome and Microbiome Consortium (TIGMIC)"/>
            <person name="Jia N."/>
            <person name="Wang J."/>
            <person name="Shi W."/>
            <person name="Du L."/>
            <person name="Sun Y."/>
            <person name="Zhan W."/>
            <person name="Jiang J.F."/>
            <person name="Wang Q."/>
            <person name="Zhang B."/>
            <person name="Ji P."/>
            <person name="Bell-Sakyi L."/>
            <person name="Cui X.M."/>
            <person name="Yuan T.T."/>
            <person name="Jiang B.G."/>
            <person name="Yang W.F."/>
            <person name="Lam T.T."/>
            <person name="Chang Q.C."/>
            <person name="Ding S.J."/>
            <person name="Wang X.J."/>
            <person name="Zhu J.G."/>
            <person name="Ruan X.D."/>
            <person name="Zhao L."/>
            <person name="Wei J.T."/>
            <person name="Ye R.Z."/>
            <person name="Que T.C."/>
            <person name="Du C.H."/>
            <person name="Zhou Y.H."/>
            <person name="Cheng J.X."/>
            <person name="Dai P.F."/>
            <person name="Guo W.B."/>
            <person name="Han X.H."/>
            <person name="Huang E.J."/>
            <person name="Li L.F."/>
            <person name="Wei W."/>
            <person name="Gao Y.C."/>
            <person name="Liu J.Z."/>
            <person name="Shao H.Z."/>
            <person name="Wang X."/>
            <person name="Wang C.C."/>
            <person name="Yang T.C."/>
            <person name="Huo Q.B."/>
            <person name="Li W."/>
            <person name="Chen H.Y."/>
            <person name="Chen S.E."/>
            <person name="Zhou L.G."/>
            <person name="Ni X.B."/>
            <person name="Tian J.H."/>
            <person name="Sheng Y."/>
            <person name="Liu T."/>
            <person name="Pan Y.S."/>
            <person name="Xia L.Y."/>
            <person name="Li J."/>
            <person name="Zhao F."/>
            <person name="Cao W.C."/>
        </authorList>
    </citation>
    <scope>NUCLEOTIDE SEQUENCE [LARGE SCALE GENOMIC DNA]</scope>
    <source>
        <strain evidence="1">Iper-2018</strain>
    </source>
</reference>